<sequence>MANTEESTKAVLTRLQDDARPTICSDSLELISNVAEVGLDEILQNEFLKDIPVISSAVSIYKIGNNIHNAHLLKKYACFLDEFNRDSFENGSRKKYKQYFEESNRKRDIEYLLILLERYIEEDKARRLAKIYEAYLDKEISWGDLRLFAETLDRFLPGDYEMLREKETFQTLRGKDTEVLLRLTGLGLLIEDIHRQQWDVVDETLTFDDPGDIEKEERVYRRTEFGNRMVSILG</sequence>
<dbReference type="KEGG" id="caer:CSV91_02125"/>
<organism evidence="1 2">
    <name type="scientific">Collinsella aerofaciens</name>
    <dbReference type="NCBI Taxonomy" id="74426"/>
    <lineage>
        <taxon>Bacteria</taxon>
        <taxon>Bacillati</taxon>
        <taxon>Actinomycetota</taxon>
        <taxon>Coriobacteriia</taxon>
        <taxon>Coriobacteriales</taxon>
        <taxon>Coriobacteriaceae</taxon>
        <taxon>Collinsella</taxon>
    </lineage>
</organism>
<accession>A0A2D1TVQ1</accession>
<protein>
    <submittedName>
        <fullName evidence="1">Uncharacterized protein</fullName>
    </submittedName>
</protein>
<name>A0A2D1TVQ1_9ACTN</name>
<dbReference type="AlphaFoldDB" id="A0A2D1TVQ1"/>
<dbReference type="RefSeq" id="WP_099431614.1">
    <property type="nucleotide sequence ID" value="NZ_CP024160.1"/>
</dbReference>
<dbReference type="Proteomes" id="UP000225608">
    <property type="component" value="Chromosome"/>
</dbReference>
<gene>
    <name evidence="1" type="ORF">CSV91_02125</name>
</gene>
<dbReference type="EMBL" id="CP024160">
    <property type="protein sequence ID" value="ATP53438.1"/>
    <property type="molecule type" value="Genomic_DNA"/>
</dbReference>
<evidence type="ECO:0000313" key="2">
    <source>
        <dbReference type="Proteomes" id="UP000225608"/>
    </source>
</evidence>
<reference evidence="1 2" key="1">
    <citation type="submission" date="2017-10" db="EMBL/GenBank/DDBJ databases">
        <title>Complete genome sequence of Collinsella aerofaciens isolated from the gut of a healthy adult Indian.</title>
        <authorList>
            <person name="Bag S."/>
            <person name="Ghosh T.S."/>
            <person name="Das B."/>
        </authorList>
    </citation>
    <scope>NUCLEOTIDE SEQUENCE [LARGE SCALE GENOMIC DNA]</scope>
    <source>
        <strain evidence="2">indica</strain>
    </source>
</reference>
<proteinExistence type="predicted"/>
<evidence type="ECO:0000313" key="1">
    <source>
        <dbReference type="EMBL" id="ATP53438.1"/>
    </source>
</evidence>